<dbReference type="GO" id="GO:0031418">
    <property type="term" value="F:L-ascorbic acid binding"/>
    <property type="evidence" value="ECO:0007669"/>
    <property type="project" value="InterPro"/>
</dbReference>
<keyword evidence="9" id="KW-1185">Reference proteome</keyword>
<comment type="caution">
    <text evidence="8">The sequence shown here is derived from an EMBL/GenBank/DDBJ whole genome shotgun (WGS) entry which is preliminary data.</text>
</comment>
<dbReference type="InterPro" id="IPR044862">
    <property type="entry name" value="Pro_4_hyd_alph_FE2OG_OXY"/>
</dbReference>
<evidence type="ECO:0000256" key="6">
    <source>
        <dbReference type="SAM" id="MobiDB-lite"/>
    </source>
</evidence>
<feature type="compositionally biased region" description="Low complexity" evidence="6">
    <location>
        <begin position="1"/>
        <end position="15"/>
    </location>
</feature>
<organism evidence="8 9">
    <name type="scientific">Pycnococcus provasolii</name>
    <dbReference type="NCBI Taxonomy" id="41880"/>
    <lineage>
        <taxon>Eukaryota</taxon>
        <taxon>Viridiplantae</taxon>
        <taxon>Chlorophyta</taxon>
        <taxon>Pseudoscourfieldiophyceae</taxon>
        <taxon>Pseudoscourfieldiales</taxon>
        <taxon>Pycnococcaceae</taxon>
        <taxon>Pycnococcus</taxon>
    </lineage>
</organism>
<sequence>MTKASMWARAMARASLDTTQEDSPGDEKQYAQKRKTSEKAMQKRKGTKGTTQVSPDEVKRAASELAAWDGEMAHDDVQNAVRACASGTTSKMHVIPNAMPTAIAEAVHTLLKALPERAWCTSKGDDDDNTLVHSFAACAREDAPQLAPLFDAVEKLAGGAKCSLQLARYSQGDGIAPHDDMAEVTLDEDGETYERRVAVVLHLAKGNWHVEDGGCLVDRADSRPVVLPPAFNRFVAFTVPRLHEVTAVTKGHEKRFSLFGWVLRRRARKKRKHGGGRRNRS</sequence>
<comment type="cofactor">
    <cofactor evidence="1">
        <name>L-ascorbate</name>
        <dbReference type="ChEBI" id="CHEBI:38290"/>
    </cofactor>
</comment>
<feature type="compositionally biased region" description="Basic and acidic residues" evidence="6">
    <location>
        <begin position="25"/>
        <end position="41"/>
    </location>
</feature>
<evidence type="ECO:0000256" key="1">
    <source>
        <dbReference type="ARBA" id="ARBA00001961"/>
    </source>
</evidence>
<gene>
    <name evidence="8" type="ORF">PPROV_000780400</name>
</gene>
<protein>
    <recommendedName>
        <fullName evidence="7">Fe2OG dioxygenase domain-containing protein</fullName>
    </recommendedName>
</protein>
<evidence type="ECO:0000256" key="3">
    <source>
        <dbReference type="ARBA" id="ARBA00022964"/>
    </source>
</evidence>
<feature type="domain" description="Fe2OG dioxygenase" evidence="7">
    <location>
        <begin position="160"/>
        <end position="264"/>
    </location>
</feature>
<name>A0A830HW09_9CHLO</name>
<keyword evidence="5" id="KW-0408">Iron</keyword>
<keyword evidence="4" id="KW-0560">Oxidoreductase</keyword>
<dbReference type="AlphaFoldDB" id="A0A830HW09"/>
<dbReference type="PANTHER" id="PTHR12117">
    <property type="entry name" value="HISTONE ACETYLTRANSFERASE COMPLEX"/>
    <property type="match status" value="1"/>
</dbReference>
<dbReference type="Pfam" id="PF13640">
    <property type="entry name" value="2OG-FeII_Oxy_3"/>
    <property type="match status" value="1"/>
</dbReference>
<evidence type="ECO:0000313" key="8">
    <source>
        <dbReference type="EMBL" id="GHP09067.1"/>
    </source>
</evidence>
<evidence type="ECO:0000256" key="5">
    <source>
        <dbReference type="ARBA" id="ARBA00023004"/>
    </source>
</evidence>
<evidence type="ECO:0000313" key="9">
    <source>
        <dbReference type="Proteomes" id="UP000660262"/>
    </source>
</evidence>
<dbReference type="InterPro" id="IPR051842">
    <property type="entry name" value="uS12_prolyl_hydroxylase"/>
</dbReference>
<proteinExistence type="predicted"/>
<dbReference type="InterPro" id="IPR006620">
    <property type="entry name" value="Pro_4_hyd_alph"/>
</dbReference>
<dbReference type="SMART" id="SM00702">
    <property type="entry name" value="P4Hc"/>
    <property type="match status" value="1"/>
</dbReference>
<accession>A0A830HW09</accession>
<dbReference type="InterPro" id="IPR005123">
    <property type="entry name" value="Oxoglu/Fe-dep_dioxygenase_dom"/>
</dbReference>
<dbReference type="GO" id="GO:0016705">
    <property type="term" value="F:oxidoreductase activity, acting on paired donors, with incorporation or reduction of molecular oxygen"/>
    <property type="evidence" value="ECO:0007669"/>
    <property type="project" value="InterPro"/>
</dbReference>
<feature type="region of interest" description="Disordered" evidence="6">
    <location>
        <begin position="1"/>
        <end position="59"/>
    </location>
</feature>
<dbReference type="GO" id="GO:0051213">
    <property type="term" value="F:dioxygenase activity"/>
    <property type="evidence" value="ECO:0007669"/>
    <property type="project" value="UniProtKB-KW"/>
</dbReference>
<keyword evidence="3" id="KW-0223">Dioxygenase</keyword>
<reference evidence="8" key="1">
    <citation type="submission" date="2020-10" db="EMBL/GenBank/DDBJ databases">
        <title>Unveiling of a novel bifunctional photoreceptor, Dualchrome1, isolated from a cosmopolitan green alga.</title>
        <authorList>
            <person name="Suzuki S."/>
            <person name="Kawachi M."/>
        </authorList>
    </citation>
    <scope>NUCLEOTIDE SEQUENCE</scope>
    <source>
        <strain evidence="8">NIES 2893</strain>
    </source>
</reference>
<evidence type="ECO:0000259" key="7">
    <source>
        <dbReference type="PROSITE" id="PS51471"/>
    </source>
</evidence>
<dbReference type="GO" id="GO:0005506">
    <property type="term" value="F:iron ion binding"/>
    <property type="evidence" value="ECO:0007669"/>
    <property type="project" value="InterPro"/>
</dbReference>
<dbReference type="PROSITE" id="PS51471">
    <property type="entry name" value="FE2OG_OXY"/>
    <property type="match status" value="1"/>
</dbReference>
<dbReference type="EMBL" id="BNJQ01000023">
    <property type="protein sequence ID" value="GHP09067.1"/>
    <property type="molecule type" value="Genomic_DNA"/>
</dbReference>
<evidence type="ECO:0000256" key="4">
    <source>
        <dbReference type="ARBA" id="ARBA00023002"/>
    </source>
</evidence>
<dbReference type="PANTHER" id="PTHR12117:SF0">
    <property type="entry name" value="PROLYL 3-HYDROXYLASE OGFOD1"/>
    <property type="match status" value="1"/>
</dbReference>
<dbReference type="Gene3D" id="2.60.120.620">
    <property type="entry name" value="q2cbj1_9rhob like domain"/>
    <property type="match status" value="1"/>
</dbReference>
<evidence type="ECO:0000256" key="2">
    <source>
        <dbReference type="ARBA" id="ARBA00022723"/>
    </source>
</evidence>
<keyword evidence="2" id="KW-0479">Metal-binding</keyword>
<dbReference type="Proteomes" id="UP000660262">
    <property type="component" value="Unassembled WGS sequence"/>
</dbReference>